<dbReference type="EMBL" id="CM043787">
    <property type="protein sequence ID" value="KAI4830384.1"/>
    <property type="molecule type" value="Genomic_DNA"/>
</dbReference>
<keyword evidence="2" id="KW-1185">Reference proteome</keyword>
<proteinExistence type="predicted"/>
<evidence type="ECO:0000313" key="2">
    <source>
        <dbReference type="Proteomes" id="UP001057452"/>
    </source>
</evidence>
<evidence type="ECO:0000313" key="1">
    <source>
        <dbReference type="EMBL" id="KAI4830384.1"/>
    </source>
</evidence>
<sequence>MLCATHDRSPATTCPADCLPPLCPLTSPCSITRYQWAVFVFTLSQRQLQTPTCWRENKQTFEGVTEVLEVTLTVSVCVYREGGGGAGRSRHDTPRLAVCHLKSSISSLLQRPPHFSRVPWVCSERAVLIMCSGLSERSFVLSR</sequence>
<reference evidence="1" key="1">
    <citation type="submission" date="2022-05" db="EMBL/GenBank/DDBJ databases">
        <title>Chromosome-level genome of Chaenocephalus aceratus.</title>
        <authorList>
            <person name="Park H."/>
        </authorList>
    </citation>
    <scope>NUCLEOTIDE SEQUENCE</scope>
    <source>
        <strain evidence="1">KU_202001</strain>
    </source>
</reference>
<comment type="caution">
    <text evidence="1">The sequence shown here is derived from an EMBL/GenBank/DDBJ whole genome shotgun (WGS) entry which is preliminary data.</text>
</comment>
<protein>
    <submittedName>
        <fullName evidence="1">Uncharacterized protein</fullName>
    </submittedName>
</protein>
<gene>
    <name evidence="1" type="ORF">KUCAC02_002015</name>
</gene>
<accession>A0ACB9XUP3</accession>
<dbReference type="Proteomes" id="UP001057452">
    <property type="component" value="Chromosome 3"/>
</dbReference>
<name>A0ACB9XUP3_CHAAC</name>
<organism evidence="1 2">
    <name type="scientific">Chaenocephalus aceratus</name>
    <name type="common">Blackfin icefish</name>
    <name type="synonym">Chaenichthys aceratus</name>
    <dbReference type="NCBI Taxonomy" id="36190"/>
    <lineage>
        <taxon>Eukaryota</taxon>
        <taxon>Metazoa</taxon>
        <taxon>Chordata</taxon>
        <taxon>Craniata</taxon>
        <taxon>Vertebrata</taxon>
        <taxon>Euteleostomi</taxon>
        <taxon>Actinopterygii</taxon>
        <taxon>Neopterygii</taxon>
        <taxon>Teleostei</taxon>
        <taxon>Neoteleostei</taxon>
        <taxon>Acanthomorphata</taxon>
        <taxon>Eupercaria</taxon>
        <taxon>Perciformes</taxon>
        <taxon>Notothenioidei</taxon>
        <taxon>Channichthyidae</taxon>
        <taxon>Chaenocephalus</taxon>
    </lineage>
</organism>